<name>A0A964E599_9PROT</name>
<dbReference type="RefSeq" id="WP_227308947.1">
    <property type="nucleotide sequence ID" value="NZ_JAESVA010000006.1"/>
</dbReference>
<evidence type="ECO:0000313" key="2">
    <source>
        <dbReference type="Proteomes" id="UP000721844"/>
    </source>
</evidence>
<dbReference type="AlphaFoldDB" id="A0A964E599"/>
<gene>
    <name evidence="1" type="ORF">ACELLULO517_18700</name>
</gene>
<organism evidence="1 2">
    <name type="scientific">Acidisoma cellulosilyticum</name>
    <dbReference type="NCBI Taxonomy" id="2802395"/>
    <lineage>
        <taxon>Bacteria</taxon>
        <taxon>Pseudomonadati</taxon>
        <taxon>Pseudomonadota</taxon>
        <taxon>Alphaproteobacteria</taxon>
        <taxon>Acetobacterales</taxon>
        <taxon>Acidocellaceae</taxon>
        <taxon>Acidisoma</taxon>
    </lineage>
</organism>
<reference evidence="1 2" key="1">
    <citation type="journal article" date="2021" name="Microorganisms">
        <title>Acidisoma silvae sp. nov. and Acidisomacellulosilytica sp. nov., Two Acidophilic Bacteria Isolated from Decaying Wood, Hydrolyzing Cellulose and Producing Poly-3-hydroxybutyrate.</title>
        <authorList>
            <person name="Mieszkin S."/>
            <person name="Pouder E."/>
            <person name="Uroz S."/>
            <person name="Simon-Colin C."/>
            <person name="Alain K."/>
        </authorList>
    </citation>
    <scope>NUCLEOTIDE SEQUENCE [LARGE SCALE GENOMIC DNA]</scope>
    <source>
        <strain evidence="1 2">HW T5.17</strain>
    </source>
</reference>
<proteinExistence type="predicted"/>
<sequence length="243" mass="26236">MPTLLDLDAIPDRPRTADAYSVHAIDEDPLVSVALARGVRLFPALMLSQAHLVRNLLGDLIPLDFARLSGFGRDTLDRSARLTIAIAALNERFHALDLEPLIGGIINHAKAHAAGNRKAGLRALLAGVMPFDPRQARTSLDAARSLAEGLLQEVATCAKDIHRLDRIMRTEAAALAILNDLADHGSMGDLLNRRSGLIDAANQEITIAGQQAETLRLLAEQWIMRIDETRDATLPALGFAASL</sequence>
<comment type="caution">
    <text evidence="1">The sequence shown here is derived from an EMBL/GenBank/DDBJ whole genome shotgun (WGS) entry which is preliminary data.</text>
</comment>
<evidence type="ECO:0000313" key="1">
    <source>
        <dbReference type="EMBL" id="MCB8882284.1"/>
    </source>
</evidence>
<keyword evidence="2" id="KW-1185">Reference proteome</keyword>
<dbReference type="EMBL" id="JAESVA010000006">
    <property type="protein sequence ID" value="MCB8882284.1"/>
    <property type="molecule type" value="Genomic_DNA"/>
</dbReference>
<protein>
    <submittedName>
        <fullName evidence="1">Uncharacterized protein</fullName>
    </submittedName>
</protein>
<accession>A0A964E599</accession>
<dbReference type="Proteomes" id="UP000721844">
    <property type="component" value="Unassembled WGS sequence"/>
</dbReference>